<dbReference type="EMBL" id="BLLF01005692">
    <property type="protein sequence ID" value="GFH31523.1"/>
    <property type="molecule type" value="Genomic_DNA"/>
</dbReference>
<dbReference type="AlphaFoldDB" id="A0A6A0AH18"/>
<dbReference type="Proteomes" id="UP000485058">
    <property type="component" value="Unassembled WGS sequence"/>
</dbReference>
<proteinExistence type="predicted"/>
<reference evidence="1 2" key="1">
    <citation type="submission" date="2020-02" db="EMBL/GenBank/DDBJ databases">
        <title>Draft genome sequence of Haematococcus lacustris strain NIES-144.</title>
        <authorList>
            <person name="Morimoto D."/>
            <person name="Nakagawa S."/>
            <person name="Yoshida T."/>
            <person name="Sawayama S."/>
        </authorList>
    </citation>
    <scope>NUCLEOTIDE SEQUENCE [LARGE SCALE GENOMIC DNA]</scope>
    <source>
        <strain evidence="1 2">NIES-144</strain>
    </source>
</reference>
<dbReference type="PANTHER" id="PTHR33645:SF11">
    <property type="entry name" value="AMINOPEPTIDASE (DUF3754)"/>
    <property type="match status" value="1"/>
</dbReference>
<dbReference type="PANTHER" id="PTHR33645">
    <property type="entry name" value="AMINOPEPTIDASE (DUF3754)"/>
    <property type="match status" value="1"/>
</dbReference>
<keyword evidence="2" id="KW-1185">Reference proteome</keyword>
<sequence length="159" mass="17460">MSSSVMTSQQLRRVSAVLRPLQPAALKPHPPLTPVGAAYEQEDMAEQQLKEAVLAYTLLLMHGEEVSQEELDQLCEAFLEEHFGLRIDFAVEDALPKLVKWGLVKENPKTASFSAVPIEDAQRALAAEWAHAYAALSKPPQAWKGGLPICTAQWSVDLG</sequence>
<protein>
    <submittedName>
        <fullName evidence="1">Uncharacterized protein</fullName>
    </submittedName>
</protein>
<organism evidence="1 2">
    <name type="scientific">Haematococcus lacustris</name>
    <name type="common">Green alga</name>
    <name type="synonym">Haematococcus pluvialis</name>
    <dbReference type="NCBI Taxonomy" id="44745"/>
    <lineage>
        <taxon>Eukaryota</taxon>
        <taxon>Viridiplantae</taxon>
        <taxon>Chlorophyta</taxon>
        <taxon>core chlorophytes</taxon>
        <taxon>Chlorophyceae</taxon>
        <taxon>CS clade</taxon>
        <taxon>Chlamydomonadales</taxon>
        <taxon>Haematococcaceae</taxon>
        <taxon>Haematococcus</taxon>
    </lineage>
</organism>
<comment type="caution">
    <text evidence="1">The sequence shown here is derived from an EMBL/GenBank/DDBJ whole genome shotgun (WGS) entry which is preliminary data.</text>
</comment>
<evidence type="ECO:0000313" key="1">
    <source>
        <dbReference type="EMBL" id="GFH31523.1"/>
    </source>
</evidence>
<name>A0A6A0AH18_HAELA</name>
<accession>A0A6A0AH18</accession>
<gene>
    <name evidence="1" type="ORF">HaLaN_30584</name>
</gene>
<evidence type="ECO:0000313" key="2">
    <source>
        <dbReference type="Proteomes" id="UP000485058"/>
    </source>
</evidence>